<proteinExistence type="predicted"/>
<protein>
    <submittedName>
        <fullName evidence="1">Uncharacterized protein</fullName>
    </submittedName>
</protein>
<sequence>MSNLVDGAKLMKLRTALSRRAERSPNLTEKTIRIFQQRKMRFNSRTTRYYLDNKAPGYGWLLPGWIVEERRMEHGRVYRVPKNHHFLISFPSNPYWFFDLTICLVYDLGSICALYINFLVLI</sequence>
<accession>A0ACB9KL11</accession>
<keyword evidence="2" id="KW-1185">Reference proteome</keyword>
<gene>
    <name evidence="1" type="ORF">L6164_037692</name>
</gene>
<evidence type="ECO:0000313" key="1">
    <source>
        <dbReference type="EMBL" id="KAI4297827.1"/>
    </source>
</evidence>
<reference evidence="1 2" key="1">
    <citation type="journal article" date="2022" name="DNA Res.">
        <title>Chromosomal-level genome assembly of the orchid tree Bauhinia variegata (Leguminosae; Cercidoideae) supports the allotetraploid origin hypothesis of Bauhinia.</title>
        <authorList>
            <person name="Zhong Y."/>
            <person name="Chen Y."/>
            <person name="Zheng D."/>
            <person name="Pang J."/>
            <person name="Liu Y."/>
            <person name="Luo S."/>
            <person name="Meng S."/>
            <person name="Qian L."/>
            <person name="Wei D."/>
            <person name="Dai S."/>
            <person name="Zhou R."/>
        </authorList>
    </citation>
    <scope>NUCLEOTIDE SEQUENCE [LARGE SCALE GENOMIC DNA]</scope>
    <source>
        <strain evidence="1">BV-YZ2020</strain>
    </source>
</reference>
<organism evidence="1 2">
    <name type="scientific">Bauhinia variegata</name>
    <name type="common">Purple orchid tree</name>
    <name type="synonym">Phanera variegata</name>
    <dbReference type="NCBI Taxonomy" id="167791"/>
    <lineage>
        <taxon>Eukaryota</taxon>
        <taxon>Viridiplantae</taxon>
        <taxon>Streptophyta</taxon>
        <taxon>Embryophyta</taxon>
        <taxon>Tracheophyta</taxon>
        <taxon>Spermatophyta</taxon>
        <taxon>Magnoliopsida</taxon>
        <taxon>eudicotyledons</taxon>
        <taxon>Gunneridae</taxon>
        <taxon>Pentapetalae</taxon>
        <taxon>rosids</taxon>
        <taxon>fabids</taxon>
        <taxon>Fabales</taxon>
        <taxon>Fabaceae</taxon>
        <taxon>Cercidoideae</taxon>
        <taxon>Cercideae</taxon>
        <taxon>Bauhiniinae</taxon>
        <taxon>Bauhinia</taxon>
    </lineage>
</organism>
<name>A0ACB9KL11_BAUVA</name>
<evidence type="ECO:0000313" key="2">
    <source>
        <dbReference type="Proteomes" id="UP000828941"/>
    </source>
</evidence>
<comment type="caution">
    <text evidence="1">The sequence shown here is derived from an EMBL/GenBank/DDBJ whole genome shotgun (WGS) entry which is preliminary data.</text>
</comment>
<dbReference type="EMBL" id="CM039439">
    <property type="protein sequence ID" value="KAI4297827.1"/>
    <property type="molecule type" value="Genomic_DNA"/>
</dbReference>
<dbReference type="Proteomes" id="UP000828941">
    <property type="component" value="Chromosome 14"/>
</dbReference>